<sequence>MPEHALRRRAARESFDKAAVAAGSPVVTAPKKIVKEGLSEYFMFSVPGTETVRNGWSKRIQAIDAHDVKFDIVHRVRAYQYGEWPVRFFIFTNDKEHKLGESPLPDGLVRVFRENGREGLAFLGEQKVHYVPIKAKADINLGVDRLVVYRKRKIETRRLRFAFRNERVVGWDEQQAWNDEIRNYTSKPLVLELRLRYDGDVDFASEAKTTVFDYKTVETKLTIPQGRTRTYPYQVTIHHGTNAKQSRVKLVPVG</sequence>
<dbReference type="AlphaFoldDB" id="A0A0F8XRR1"/>
<evidence type="ECO:0000313" key="1">
    <source>
        <dbReference type="EMBL" id="KKK71772.1"/>
    </source>
</evidence>
<name>A0A0F8XRR1_9ZZZZ</name>
<gene>
    <name evidence="1" type="ORF">LCGC14_2910580</name>
</gene>
<dbReference type="EMBL" id="LAZR01057579">
    <property type="protein sequence ID" value="KKK71772.1"/>
    <property type="molecule type" value="Genomic_DNA"/>
</dbReference>
<accession>A0A0F8XRR1</accession>
<protein>
    <recommendedName>
        <fullName evidence="2">DUF4139 domain-containing protein</fullName>
    </recommendedName>
</protein>
<evidence type="ECO:0008006" key="2">
    <source>
        <dbReference type="Google" id="ProtNLM"/>
    </source>
</evidence>
<proteinExistence type="predicted"/>
<comment type="caution">
    <text evidence="1">The sequence shown here is derived from an EMBL/GenBank/DDBJ whole genome shotgun (WGS) entry which is preliminary data.</text>
</comment>
<organism evidence="1">
    <name type="scientific">marine sediment metagenome</name>
    <dbReference type="NCBI Taxonomy" id="412755"/>
    <lineage>
        <taxon>unclassified sequences</taxon>
        <taxon>metagenomes</taxon>
        <taxon>ecological metagenomes</taxon>
    </lineage>
</organism>
<reference evidence="1" key="1">
    <citation type="journal article" date="2015" name="Nature">
        <title>Complex archaea that bridge the gap between prokaryotes and eukaryotes.</title>
        <authorList>
            <person name="Spang A."/>
            <person name="Saw J.H."/>
            <person name="Jorgensen S.L."/>
            <person name="Zaremba-Niedzwiedzka K."/>
            <person name="Martijn J."/>
            <person name="Lind A.E."/>
            <person name="van Eijk R."/>
            <person name="Schleper C."/>
            <person name="Guy L."/>
            <person name="Ettema T.J."/>
        </authorList>
    </citation>
    <scope>NUCLEOTIDE SEQUENCE</scope>
</reference>